<evidence type="ECO:0000313" key="4">
    <source>
        <dbReference type="EMBL" id="QMS99091.1"/>
    </source>
</evidence>
<dbReference type="Proteomes" id="UP000539710">
    <property type="component" value="Unassembled WGS sequence"/>
</dbReference>
<dbReference type="KEGG" id="cbau:H1R16_03545"/>
<dbReference type="Pfam" id="PF19081">
    <property type="entry name" value="Ig_7"/>
    <property type="match status" value="1"/>
</dbReference>
<dbReference type="InterPro" id="IPR044023">
    <property type="entry name" value="Ig_7"/>
</dbReference>
<dbReference type="Pfam" id="PF00041">
    <property type="entry name" value="fn3"/>
    <property type="match status" value="2"/>
</dbReference>
<protein>
    <submittedName>
        <fullName evidence="4">Fibronectin type III domain-containing protein</fullName>
    </submittedName>
</protein>
<dbReference type="PROSITE" id="PS50853">
    <property type="entry name" value="FN3"/>
    <property type="match status" value="2"/>
</dbReference>
<dbReference type="InterPro" id="IPR026444">
    <property type="entry name" value="Secre_tail"/>
</dbReference>
<feature type="domain" description="Fibronectin type-III" evidence="2">
    <location>
        <begin position="543"/>
        <end position="643"/>
    </location>
</feature>
<dbReference type="CDD" id="cd00063">
    <property type="entry name" value="FN3"/>
    <property type="match status" value="2"/>
</dbReference>
<evidence type="ECO:0000259" key="2">
    <source>
        <dbReference type="PROSITE" id="PS50853"/>
    </source>
</evidence>
<dbReference type="SUPFAM" id="SSF49265">
    <property type="entry name" value="Fibronectin type III"/>
    <property type="match status" value="1"/>
</dbReference>
<evidence type="ECO:0000313" key="6">
    <source>
        <dbReference type="Proteomes" id="UP000539710"/>
    </source>
</evidence>
<dbReference type="Pfam" id="PF18962">
    <property type="entry name" value="Por_Secre_tail"/>
    <property type="match status" value="1"/>
</dbReference>
<reference evidence="6" key="3">
    <citation type="submission" date="2020-07" db="EMBL/GenBank/DDBJ databases">
        <title>Flavobacterium sp. xlx-214.</title>
        <authorList>
            <person name="Yang C."/>
        </authorList>
    </citation>
    <scope>NUCLEOTIDE SEQUENCE [LARGE SCALE GENOMIC DNA]</scope>
    <source>
        <strain evidence="6">CX-624</strain>
    </source>
</reference>
<sequence length="947" mass="99020">MIKFYQEKNHGLRKRVSTLLTGVGVLLLTSATALNMNAQVSAYSFAQSSGVFFPLTGGTVLATATGNTSTTNLNSAIYPVTLPFSFQFNNQSYTSLNVSTNGFITFGATAPTTSYSTPISGSTAYDGAVSAFGRDISSFYDVAGRTGDIRWETLGTAPNREVVIQWTNFRPTSLTGITSVYSFSFQIRLKETSNVVAVVYSQGDYLVGSTSYSSAINQVGLRGMTNADFNNRFNAAATPYTGSVPGTSNSDDQAFNTTVAVPGMPSDGLTYTWTPPTCYAPTTIALGAVGLNAAQIDWTASAQVPAMGYEIYFNTTGVAPDASTVLDGSNSVSVAAGSLSGTISGLTSGTQYYVWVRGKCSATDSSNWSSVLSFATTCNAVSAPYYESFDSTPVGSTTNPNAPACWSYLETAGSAGSGYISTSNALSAPHSYVLANGADTTGDVMLVSPQTSNLSDGTRQVRFSVRAGGNNYTMDVGTLSDPSNPGTFNVISTVSLTQTYVEHIVALPAASNQYVAFRHGLGGSSRTVYLDDIFVEKIPTCFEPTNLAVTAGSATTDGGVLTWTAPTTVAVSYELYFSTDPTAPVDTTVLNSSNSLSVAGTTATLSGLAPATIYYIWVRSVCSATDKSVWTPVSVTLATLCQTPLITGTTGTVICSGTATLSATGSAGTTLNWYDAATGGNQVGTGGTFTTPALTATTNYWVSAATSGSPTYVGPVSPALLGTSSNTNTNWNLLFTVSSNITLNSVDVFSGTAGQAGVIEILDANDVVVGSYPFTTSGAGASTPQTIPLNIALAPGNYSMKRTGAANLYRNSVGATFPYSTPELTITGTTFVNYPAYYFYFYNLNFTGYCESPRTMVTATVDCTMGTSEAHSAGDVKVYPNPFTEVINISEIRDVQSITVLDMSGRLVKTLDRPAAQINLSELNAGLYLINLKYKDGSSKSIKAVKK</sequence>
<reference evidence="3" key="4">
    <citation type="submission" date="2020-07" db="EMBL/GenBank/DDBJ databases">
        <authorList>
            <person name="Yang C."/>
        </authorList>
    </citation>
    <scope>NUCLEOTIDE SEQUENCE</scope>
    <source>
        <strain evidence="3">Cx-624</strain>
    </source>
</reference>
<gene>
    <name evidence="4" type="ORF">H1R16_03545</name>
    <name evidence="3" type="ORF">H2507_09135</name>
</gene>
<dbReference type="Proteomes" id="UP000515349">
    <property type="component" value="Chromosome"/>
</dbReference>
<organism evidence="4 5">
    <name type="scientific">Marnyiella aurantia</name>
    <dbReference type="NCBI Taxonomy" id="2758037"/>
    <lineage>
        <taxon>Bacteria</taxon>
        <taxon>Pseudomonadati</taxon>
        <taxon>Bacteroidota</taxon>
        <taxon>Flavobacteriia</taxon>
        <taxon>Flavobacteriales</taxon>
        <taxon>Weeksellaceae</taxon>
        <taxon>Marnyiella</taxon>
    </lineage>
</organism>
<evidence type="ECO:0000313" key="5">
    <source>
        <dbReference type="Proteomes" id="UP000515349"/>
    </source>
</evidence>
<dbReference type="AlphaFoldDB" id="A0A7D7QZR5"/>
<proteinExistence type="predicted"/>
<feature type="domain" description="Fibronectin type-III" evidence="2">
    <location>
        <begin position="280"/>
        <end position="380"/>
    </location>
</feature>
<dbReference type="InterPro" id="IPR036116">
    <property type="entry name" value="FN3_sf"/>
</dbReference>
<dbReference type="NCBIfam" id="TIGR04183">
    <property type="entry name" value="Por_Secre_tail"/>
    <property type="match status" value="1"/>
</dbReference>
<dbReference type="RefSeq" id="WP_181887437.1">
    <property type="nucleotide sequence ID" value="NZ_CP059472.1"/>
</dbReference>
<accession>A0A7D7QZR5</accession>
<dbReference type="InterPro" id="IPR003961">
    <property type="entry name" value="FN3_dom"/>
</dbReference>
<keyword evidence="6" id="KW-1185">Reference proteome</keyword>
<name>A0A7D7QZR5_9FLAO</name>
<keyword evidence="1" id="KW-0732">Signal</keyword>
<dbReference type="EMBL" id="JACEUX010000003">
    <property type="protein sequence ID" value="MBA5247331.1"/>
    <property type="molecule type" value="Genomic_DNA"/>
</dbReference>
<dbReference type="InterPro" id="IPR013783">
    <property type="entry name" value="Ig-like_fold"/>
</dbReference>
<evidence type="ECO:0000256" key="1">
    <source>
        <dbReference type="ARBA" id="ARBA00022729"/>
    </source>
</evidence>
<reference evidence="5" key="2">
    <citation type="submission" date="2020-07" db="EMBL/GenBank/DDBJ databases">
        <title>Chryseobacterium sp.cx-624.</title>
        <authorList>
            <person name="Yang C."/>
        </authorList>
    </citation>
    <scope>NUCLEOTIDE SEQUENCE [LARGE SCALE GENOMIC DNA]</scope>
    <source>
        <strain evidence="5">cx-624</strain>
    </source>
</reference>
<evidence type="ECO:0000313" key="3">
    <source>
        <dbReference type="EMBL" id="MBA5247331.1"/>
    </source>
</evidence>
<dbReference type="SMART" id="SM00060">
    <property type="entry name" value="FN3"/>
    <property type="match status" value="2"/>
</dbReference>
<reference evidence="4" key="1">
    <citation type="submission" date="2020-07" db="EMBL/GenBank/DDBJ databases">
        <title>Chryseobacterium sp. CX-624.</title>
        <authorList>
            <person name="Yang C."/>
        </authorList>
    </citation>
    <scope>NUCLEOTIDE SEQUENCE</scope>
    <source>
        <strain evidence="4">CX-624</strain>
    </source>
</reference>
<dbReference type="Gene3D" id="2.60.40.10">
    <property type="entry name" value="Immunoglobulins"/>
    <property type="match status" value="2"/>
</dbReference>
<dbReference type="EMBL" id="CP059472">
    <property type="protein sequence ID" value="QMS99091.1"/>
    <property type="molecule type" value="Genomic_DNA"/>
</dbReference>